<dbReference type="Gene3D" id="3.40.640.10">
    <property type="entry name" value="Type I PLP-dependent aspartate aminotransferase-like (Major domain)"/>
    <property type="match status" value="1"/>
</dbReference>
<evidence type="ECO:0000313" key="2">
    <source>
        <dbReference type="EMBL" id="MFD2564201.1"/>
    </source>
</evidence>
<organism evidence="2 3">
    <name type="scientific">Aquimarina rubra</name>
    <dbReference type="NCBI Taxonomy" id="1920033"/>
    <lineage>
        <taxon>Bacteria</taxon>
        <taxon>Pseudomonadati</taxon>
        <taxon>Bacteroidota</taxon>
        <taxon>Flavobacteriia</taxon>
        <taxon>Flavobacteriales</taxon>
        <taxon>Flavobacteriaceae</taxon>
        <taxon>Aquimarina</taxon>
    </lineage>
</organism>
<name>A0ABW5LK47_9FLAO</name>
<sequence>MKKIQMVDLKGQYEQIKERVDASVLDVISSAAFINGPEVHSFQKELEEYLEVKHVIPCANGTDALQIAMMGLGLKPGDEVITADFTFAATVEVIALLQLTPVLVDVEPDSFNIDPEAIKKAITPNTKAIVPVHLFGQAANMDEIMAIAKEHNLYVIEDNAQGIGSSYKFADGKVAKTGTIGHVSSTSFFPSKNLGCYGDGGAIFTDDDDLAHTIRGIVNHGMYKRYHHDVVGVNSRLDSIQATVLRAKLPHLDAYNNARRSAARKYNQAFEGIENIITPKVKGNSCGTSSAIICDTCNCHVFHQYTLRVMNVDRDALANHLNEAGIPCGVYYPIPLHSQKAYQDDRYNELDFPVTNQLVKEVISLPMHTELDDDQINYITKNIIDFVTK</sequence>
<evidence type="ECO:0000256" key="1">
    <source>
        <dbReference type="RuleBase" id="RU004508"/>
    </source>
</evidence>
<dbReference type="Gene3D" id="3.90.1150.10">
    <property type="entry name" value="Aspartate Aminotransferase, domain 1"/>
    <property type="match status" value="1"/>
</dbReference>
<dbReference type="PANTHER" id="PTHR30244:SF42">
    <property type="entry name" value="UDP-2-ACETAMIDO-2-DEOXY-3-OXO-D-GLUCURONATE AMINOTRANSFERASE"/>
    <property type="match status" value="1"/>
</dbReference>
<dbReference type="Pfam" id="PF01041">
    <property type="entry name" value="DegT_DnrJ_EryC1"/>
    <property type="match status" value="1"/>
</dbReference>
<dbReference type="RefSeq" id="WP_378294044.1">
    <property type="nucleotide sequence ID" value="NZ_JBHULE010000019.1"/>
</dbReference>
<dbReference type="InterPro" id="IPR015421">
    <property type="entry name" value="PyrdxlP-dep_Trfase_major"/>
</dbReference>
<keyword evidence="3" id="KW-1185">Reference proteome</keyword>
<dbReference type="InterPro" id="IPR015422">
    <property type="entry name" value="PyrdxlP-dep_Trfase_small"/>
</dbReference>
<comment type="similarity">
    <text evidence="1">Belongs to the DegT/DnrJ/EryC1 family.</text>
</comment>
<dbReference type="EMBL" id="JBHULE010000019">
    <property type="protein sequence ID" value="MFD2564201.1"/>
    <property type="molecule type" value="Genomic_DNA"/>
</dbReference>
<reference evidence="3" key="1">
    <citation type="journal article" date="2019" name="Int. J. Syst. Evol. Microbiol.">
        <title>The Global Catalogue of Microorganisms (GCM) 10K type strain sequencing project: providing services to taxonomists for standard genome sequencing and annotation.</title>
        <authorList>
            <consortium name="The Broad Institute Genomics Platform"/>
            <consortium name="The Broad Institute Genome Sequencing Center for Infectious Disease"/>
            <person name="Wu L."/>
            <person name="Ma J."/>
        </authorList>
    </citation>
    <scope>NUCLEOTIDE SEQUENCE [LARGE SCALE GENOMIC DNA]</scope>
    <source>
        <strain evidence="3">KCTC 52274</strain>
    </source>
</reference>
<accession>A0ABW5LK47</accession>
<evidence type="ECO:0000313" key="3">
    <source>
        <dbReference type="Proteomes" id="UP001597319"/>
    </source>
</evidence>
<dbReference type="SUPFAM" id="SSF53383">
    <property type="entry name" value="PLP-dependent transferases"/>
    <property type="match status" value="1"/>
</dbReference>
<dbReference type="CDD" id="cd00616">
    <property type="entry name" value="AHBA_syn"/>
    <property type="match status" value="1"/>
</dbReference>
<keyword evidence="2" id="KW-0032">Aminotransferase</keyword>
<protein>
    <submittedName>
        <fullName evidence="2">DegT/DnrJ/EryC1/StrS family aminotransferase</fullName>
    </submittedName>
</protein>
<keyword evidence="2" id="KW-0808">Transferase</keyword>
<gene>
    <name evidence="2" type="ORF">ACFSR1_16090</name>
</gene>
<dbReference type="PANTHER" id="PTHR30244">
    <property type="entry name" value="TRANSAMINASE"/>
    <property type="match status" value="1"/>
</dbReference>
<dbReference type="InterPro" id="IPR000653">
    <property type="entry name" value="DegT/StrS_aminotransferase"/>
</dbReference>
<dbReference type="PIRSF" id="PIRSF000390">
    <property type="entry name" value="PLP_StrS"/>
    <property type="match status" value="1"/>
</dbReference>
<dbReference type="InterPro" id="IPR015424">
    <property type="entry name" value="PyrdxlP-dep_Trfase"/>
</dbReference>
<dbReference type="GO" id="GO:0008483">
    <property type="term" value="F:transaminase activity"/>
    <property type="evidence" value="ECO:0007669"/>
    <property type="project" value="UniProtKB-KW"/>
</dbReference>
<proteinExistence type="inferred from homology"/>
<keyword evidence="1" id="KW-0663">Pyridoxal phosphate</keyword>
<dbReference type="Proteomes" id="UP001597319">
    <property type="component" value="Unassembled WGS sequence"/>
</dbReference>
<comment type="caution">
    <text evidence="2">The sequence shown here is derived from an EMBL/GenBank/DDBJ whole genome shotgun (WGS) entry which is preliminary data.</text>
</comment>